<accession>A0A250F359</accession>
<proteinExistence type="predicted"/>
<reference evidence="2" key="1">
    <citation type="submission" date="2017-06" db="EMBL/GenBank/DDBJ databases">
        <title>Capnocytophaga spp. assemblies.</title>
        <authorList>
            <person name="Gulvik C.A."/>
        </authorList>
    </citation>
    <scope>NUCLEOTIDE SEQUENCE [LARGE SCALE GENOMIC DNA]</scope>
    <source>
        <strain evidence="2">H4486</strain>
    </source>
</reference>
<name>A0A250F359_CAPSP</name>
<organism evidence="1 2">
    <name type="scientific">Capnocytophaga sputigena</name>
    <dbReference type="NCBI Taxonomy" id="1019"/>
    <lineage>
        <taxon>Bacteria</taxon>
        <taxon>Pseudomonadati</taxon>
        <taxon>Bacteroidota</taxon>
        <taxon>Flavobacteriia</taxon>
        <taxon>Flavobacteriales</taxon>
        <taxon>Flavobacteriaceae</taxon>
        <taxon>Capnocytophaga</taxon>
    </lineage>
</organism>
<dbReference type="RefSeq" id="WP_095901477.1">
    <property type="nucleotide sequence ID" value="NZ_CP022383.1"/>
</dbReference>
<gene>
    <name evidence="1" type="ORF">CGC59_07810</name>
</gene>
<evidence type="ECO:0008006" key="3">
    <source>
        <dbReference type="Google" id="ProtNLM"/>
    </source>
</evidence>
<dbReference type="AlphaFoldDB" id="A0A250F359"/>
<evidence type="ECO:0000313" key="2">
    <source>
        <dbReference type="Proteomes" id="UP000217334"/>
    </source>
</evidence>
<sequence length="147" mass="17440">MNIQEQNVPQSYRDLFATIPEKSNFFYEYARRKKPTLPKRVYVIQGFFSLTRETDDNGEKLIPTYRLLAQKDFFYKSIESNSIDKLPSVEVLKTAFAFGFSDGGILFFHPENHSVWVIYDDLYTELVADTFDEFLEKATFQRQWDFK</sequence>
<dbReference type="Proteomes" id="UP000217334">
    <property type="component" value="Chromosome"/>
</dbReference>
<dbReference type="EMBL" id="CP022383">
    <property type="protein sequence ID" value="ATA79583.1"/>
    <property type="molecule type" value="Genomic_DNA"/>
</dbReference>
<protein>
    <recommendedName>
        <fullName evidence="3">SMI1/KNR4 family protein</fullName>
    </recommendedName>
</protein>
<evidence type="ECO:0000313" key="1">
    <source>
        <dbReference type="EMBL" id="ATA79583.1"/>
    </source>
</evidence>